<dbReference type="AlphaFoldDB" id="A0AAP0E1R6"/>
<accession>A0AAP0E1R6</accession>
<keyword evidence="2" id="KW-1185">Reference proteome</keyword>
<sequence>MDYIILKDSSTPGNFLDIFSSLSPNFTKSFWVLRDSHIRIILEFDHSVHIPVMFIHSKTRELFNKSLNNRSSISHPLTLLMVTYLRLFSKHNLGHTTFSFSSSLISW</sequence>
<organism evidence="1 2">
    <name type="scientific">Stephania japonica</name>
    <dbReference type="NCBI Taxonomy" id="461633"/>
    <lineage>
        <taxon>Eukaryota</taxon>
        <taxon>Viridiplantae</taxon>
        <taxon>Streptophyta</taxon>
        <taxon>Embryophyta</taxon>
        <taxon>Tracheophyta</taxon>
        <taxon>Spermatophyta</taxon>
        <taxon>Magnoliopsida</taxon>
        <taxon>Ranunculales</taxon>
        <taxon>Menispermaceae</taxon>
        <taxon>Menispermoideae</taxon>
        <taxon>Cissampelideae</taxon>
        <taxon>Stephania</taxon>
    </lineage>
</organism>
<name>A0AAP0E1R6_9MAGN</name>
<proteinExistence type="predicted"/>
<dbReference type="Proteomes" id="UP001417504">
    <property type="component" value="Unassembled WGS sequence"/>
</dbReference>
<evidence type="ECO:0000313" key="1">
    <source>
        <dbReference type="EMBL" id="KAK9085105.1"/>
    </source>
</evidence>
<reference evidence="1 2" key="1">
    <citation type="submission" date="2024-01" db="EMBL/GenBank/DDBJ databases">
        <title>Genome assemblies of Stephania.</title>
        <authorList>
            <person name="Yang L."/>
        </authorList>
    </citation>
    <scope>NUCLEOTIDE SEQUENCE [LARGE SCALE GENOMIC DNA]</scope>
    <source>
        <strain evidence="1">QJT</strain>
        <tissue evidence="1">Leaf</tissue>
    </source>
</reference>
<gene>
    <name evidence="1" type="ORF">Sjap_025516</name>
</gene>
<protein>
    <submittedName>
        <fullName evidence="1">Uncharacterized protein</fullName>
    </submittedName>
</protein>
<evidence type="ECO:0000313" key="2">
    <source>
        <dbReference type="Proteomes" id="UP001417504"/>
    </source>
</evidence>
<dbReference type="EMBL" id="JBBNAE010000011">
    <property type="protein sequence ID" value="KAK9085105.1"/>
    <property type="molecule type" value="Genomic_DNA"/>
</dbReference>
<comment type="caution">
    <text evidence="1">The sequence shown here is derived from an EMBL/GenBank/DDBJ whole genome shotgun (WGS) entry which is preliminary data.</text>
</comment>